<dbReference type="InterPro" id="IPR036890">
    <property type="entry name" value="HATPase_C_sf"/>
</dbReference>
<name>T0Y8Y4_9ZZZZ</name>
<keyword evidence="2" id="KW-0418">Kinase</keyword>
<proteinExistence type="predicted"/>
<dbReference type="GO" id="GO:0000155">
    <property type="term" value="F:phosphorelay sensor kinase activity"/>
    <property type="evidence" value="ECO:0007669"/>
    <property type="project" value="InterPro"/>
</dbReference>
<dbReference type="Pfam" id="PF07730">
    <property type="entry name" value="HisKA_3"/>
    <property type="match status" value="1"/>
</dbReference>
<evidence type="ECO:0000256" key="2">
    <source>
        <dbReference type="ARBA" id="ARBA00022777"/>
    </source>
</evidence>
<feature type="transmembrane region" description="Helical" evidence="3">
    <location>
        <begin position="154"/>
        <end position="171"/>
    </location>
</feature>
<feature type="transmembrane region" description="Helical" evidence="3">
    <location>
        <begin position="106"/>
        <end position="123"/>
    </location>
</feature>
<feature type="non-terminal residue" evidence="5">
    <location>
        <position position="335"/>
    </location>
</feature>
<feature type="transmembrane region" description="Helical" evidence="3">
    <location>
        <begin position="58"/>
        <end position="77"/>
    </location>
</feature>
<dbReference type="GO" id="GO:0016020">
    <property type="term" value="C:membrane"/>
    <property type="evidence" value="ECO:0007669"/>
    <property type="project" value="InterPro"/>
</dbReference>
<protein>
    <submittedName>
        <fullName evidence="5">Two-component system sensor protein</fullName>
    </submittedName>
</protein>
<keyword evidence="3" id="KW-1133">Transmembrane helix</keyword>
<dbReference type="Gene3D" id="3.30.565.10">
    <property type="entry name" value="Histidine kinase-like ATPase, C-terminal domain"/>
    <property type="match status" value="1"/>
</dbReference>
<reference evidence="5" key="1">
    <citation type="submission" date="2013-08" db="EMBL/GenBank/DDBJ databases">
        <authorList>
            <person name="Mendez C."/>
            <person name="Richter M."/>
            <person name="Ferrer M."/>
            <person name="Sanchez J."/>
        </authorList>
    </citation>
    <scope>NUCLEOTIDE SEQUENCE</scope>
</reference>
<evidence type="ECO:0000259" key="4">
    <source>
        <dbReference type="Pfam" id="PF07730"/>
    </source>
</evidence>
<dbReference type="PANTHER" id="PTHR24421">
    <property type="entry name" value="NITRATE/NITRITE SENSOR PROTEIN NARX-RELATED"/>
    <property type="match status" value="1"/>
</dbReference>
<dbReference type="AlphaFoldDB" id="T0Y8Y4"/>
<dbReference type="PANTHER" id="PTHR24421:SF63">
    <property type="entry name" value="SENSOR HISTIDINE KINASE DESK"/>
    <property type="match status" value="1"/>
</dbReference>
<feature type="non-terminal residue" evidence="5">
    <location>
        <position position="1"/>
    </location>
</feature>
<dbReference type="InterPro" id="IPR050482">
    <property type="entry name" value="Sensor_HK_TwoCompSys"/>
</dbReference>
<dbReference type="GO" id="GO:0046983">
    <property type="term" value="F:protein dimerization activity"/>
    <property type="evidence" value="ECO:0007669"/>
    <property type="project" value="InterPro"/>
</dbReference>
<keyword evidence="1" id="KW-0808">Transferase</keyword>
<sequence>HGLPEESAMRLGFDIAPDSCLNYARGSGDPRKAWRWAAINLTWSFWIIAAPALSSLSWRVWLAPTLLSYVVFLWLYFRAYAVSVRHLIGYVLAIGALGFLLSPLSWGGMTYVIYACVFAAFAFRSPRTSLLAMLVILAAYVAETVWLGWSWSNILSVVLWALAVGGMNLMYRAKGVSDARLRLSHDEVRRLAASAERERIGRDLHDLLGHTLSLVALKSELAARLVERDAIAAGREMREVERVARAALAEVRAAVSGLRAPRLMAELAAARLLLETAGVHVDNRIVATNLPEAQDAALALVLREAAINILRHADAHAVVIHLEQERTRVRLCIED</sequence>
<feature type="domain" description="Signal transduction histidine kinase subgroup 3 dimerisation and phosphoacceptor" evidence="4">
    <location>
        <begin position="196"/>
        <end position="261"/>
    </location>
</feature>
<keyword evidence="3" id="KW-0472">Membrane</keyword>
<evidence type="ECO:0000313" key="5">
    <source>
        <dbReference type="EMBL" id="EQD31616.1"/>
    </source>
</evidence>
<evidence type="ECO:0000256" key="3">
    <source>
        <dbReference type="SAM" id="Phobius"/>
    </source>
</evidence>
<dbReference type="Gene3D" id="1.20.5.1930">
    <property type="match status" value="1"/>
</dbReference>
<evidence type="ECO:0000256" key="1">
    <source>
        <dbReference type="ARBA" id="ARBA00022679"/>
    </source>
</evidence>
<feature type="transmembrane region" description="Helical" evidence="3">
    <location>
        <begin position="84"/>
        <end position="100"/>
    </location>
</feature>
<feature type="transmembrane region" description="Helical" evidence="3">
    <location>
        <begin position="33"/>
        <end position="52"/>
    </location>
</feature>
<reference evidence="5" key="2">
    <citation type="journal article" date="2014" name="ISME J.">
        <title>Microbial stratification in low pH oxic and suboxic macroscopic growths along an acid mine drainage.</title>
        <authorList>
            <person name="Mendez-Garcia C."/>
            <person name="Mesa V."/>
            <person name="Sprenger R.R."/>
            <person name="Richter M."/>
            <person name="Diez M.S."/>
            <person name="Solano J."/>
            <person name="Bargiela R."/>
            <person name="Golyshina O.V."/>
            <person name="Manteca A."/>
            <person name="Ramos J.L."/>
            <person name="Gallego J.R."/>
            <person name="Llorente I."/>
            <person name="Martins Dos Santos V.A."/>
            <person name="Jensen O.N."/>
            <person name="Pelaez A.I."/>
            <person name="Sanchez J."/>
            <person name="Ferrer M."/>
        </authorList>
    </citation>
    <scope>NUCLEOTIDE SEQUENCE</scope>
</reference>
<comment type="caution">
    <text evidence="5">The sequence shown here is derived from an EMBL/GenBank/DDBJ whole genome shotgun (WGS) entry which is preliminary data.</text>
</comment>
<organism evidence="5">
    <name type="scientific">mine drainage metagenome</name>
    <dbReference type="NCBI Taxonomy" id="410659"/>
    <lineage>
        <taxon>unclassified sequences</taxon>
        <taxon>metagenomes</taxon>
        <taxon>ecological metagenomes</taxon>
    </lineage>
</organism>
<dbReference type="EMBL" id="AUZY01012058">
    <property type="protein sequence ID" value="EQD31616.1"/>
    <property type="molecule type" value="Genomic_DNA"/>
</dbReference>
<keyword evidence="3" id="KW-0812">Transmembrane</keyword>
<feature type="transmembrane region" description="Helical" evidence="3">
    <location>
        <begin position="130"/>
        <end position="148"/>
    </location>
</feature>
<gene>
    <name evidence="5" type="ORF">B1B_18040</name>
</gene>
<dbReference type="InterPro" id="IPR011712">
    <property type="entry name" value="Sig_transdc_His_kin_sub3_dim/P"/>
</dbReference>
<accession>T0Y8Y4</accession>